<dbReference type="WBParaSite" id="PS1159_v2.g2332.t1">
    <property type="protein sequence ID" value="PS1159_v2.g2332.t1"/>
    <property type="gene ID" value="PS1159_v2.g2332"/>
</dbReference>
<protein>
    <submittedName>
        <fullName evidence="2">Uncharacterized protein</fullName>
    </submittedName>
</protein>
<name>A0AC35G472_9BILA</name>
<proteinExistence type="predicted"/>
<accession>A0AC35G472</accession>
<dbReference type="Proteomes" id="UP000887580">
    <property type="component" value="Unplaced"/>
</dbReference>
<evidence type="ECO:0000313" key="2">
    <source>
        <dbReference type="WBParaSite" id="PS1159_v2.g2332.t1"/>
    </source>
</evidence>
<sequence>MVKFFSIFFTVFALFFAMIPNIYASVPVAACNEVCPRSQAEIVECCRAHKFNGGGGCMGGNRARCFP</sequence>
<organism evidence="1 2">
    <name type="scientific">Panagrolaimus sp. PS1159</name>
    <dbReference type="NCBI Taxonomy" id="55785"/>
    <lineage>
        <taxon>Eukaryota</taxon>
        <taxon>Metazoa</taxon>
        <taxon>Ecdysozoa</taxon>
        <taxon>Nematoda</taxon>
        <taxon>Chromadorea</taxon>
        <taxon>Rhabditida</taxon>
        <taxon>Tylenchina</taxon>
        <taxon>Panagrolaimomorpha</taxon>
        <taxon>Panagrolaimoidea</taxon>
        <taxon>Panagrolaimidae</taxon>
        <taxon>Panagrolaimus</taxon>
    </lineage>
</organism>
<reference evidence="2" key="1">
    <citation type="submission" date="2022-11" db="UniProtKB">
        <authorList>
            <consortium name="WormBaseParasite"/>
        </authorList>
    </citation>
    <scope>IDENTIFICATION</scope>
</reference>
<evidence type="ECO:0000313" key="1">
    <source>
        <dbReference type="Proteomes" id="UP000887580"/>
    </source>
</evidence>